<dbReference type="Proteomes" id="UP000820818">
    <property type="component" value="Linkage Group LG3"/>
</dbReference>
<feature type="coiled-coil region" evidence="1">
    <location>
        <begin position="124"/>
        <end position="172"/>
    </location>
</feature>
<name>A0AAD5LMN4_9CRUS</name>
<keyword evidence="3" id="KW-1185">Reference proteome</keyword>
<keyword evidence="1" id="KW-0175">Coiled coil</keyword>
<evidence type="ECO:0000313" key="3">
    <source>
        <dbReference type="Proteomes" id="UP000820818"/>
    </source>
</evidence>
<comment type="caution">
    <text evidence="2">The sequence shown here is derived from an EMBL/GenBank/DDBJ whole genome shotgun (WGS) entry which is preliminary data.</text>
</comment>
<feature type="coiled-coil region" evidence="1">
    <location>
        <begin position="9"/>
        <end position="43"/>
    </location>
</feature>
<accession>A0AAD5LMN4</accession>
<evidence type="ECO:0000313" key="2">
    <source>
        <dbReference type="EMBL" id="KAI9560613.1"/>
    </source>
</evidence>
<sequence length="231" mass="26659">MDLDLLTQIRTLSETNSQLRTEIQFANAQIVSLRQTVIEKERESSEFRKETEILRAESERTMGSCKAASFSPDQAAKSVEQQRTSTMQSLLSEFDPLTNDIPVRFPRSNWVSDFDEIDPLKVEIHELNARVRILEQLNETLTSRMEEDMMVEEELRQTIEELAEQNHLLVRLVPTNPAQLPDRATTQQESALYEALDSSVQPAWYEKKVVEEEEISESGKIIKLLRSDDYP</sequence>
<reference evidence="2 3" key="1">
    <citation type="submission" date="2022-05" db="EMBL/GenBank/DDBJ databases">
        <title>A multi-omics perspective on studying reproductive biology in Daphnia sinensis.</title>
        <authorList>
            <person name="Jia J."/>
        </authorList>
    </citation>
    <scope>NUCLEOTIDE SEQUENCE [LARGE SCALE GENOMIC DNA]</scope>
    <source>
        <strain evidence="2 3">WSL</strain>
    </source>
</reference>
<gene>
    <name evidence="2" type="ORF">GHT06_011562</name>
</gene>
<organism evidence="2 3">
    <name type="scientific">Daphnia sinensis</name>
    <dbReference type="NCBI Taxonomy" id="1820382"/>
    <lineage>
        <taxon>Eukaryota</taxon>
        <taxon>Metazoa</taxon>
        <taxon>Ecdysozoa</taxon>
        <taxon>Arthropoda</taxon>
        <taxon>Crustacea</taxon>
        <taxon>Branchiopoda</taxon>
        <taxon>Diplostraca</taxon>
        <taxon>Cladocera</taxon>
        <taxon>Anomopoda</taxon>
        <taxon>Daphniidae</taxon>
        <taxon>Daphnia</taxon>
        <taxon>Daphnia similis group</taxon>
    </lineage>
</organism>
<dbReference type="EMBL" id="WJBH02000003">
    <property type="protein sequence ID" value="KAI9560613.1"/>
    <property type="molecule type" value="Genomic_DNA"/>
</dbReference>
<dbReference type="AlphaFoldDB" id="A0AAD5LMN4"/>
<proteinExistence type="predicted"/>
<evidence type="ECO:0000256" key="1">
    <source>
        <dbReference type="SAM" id="Coils"/>
    </source>
</evidence>
<protein>
    <submittedName>
        <fullName evidence="2">Uncharacterized protein</fullName>
    </submittedName>
</protein>